<proteinExistence type="predicted"/>
<dbReference type="HOGENOM" id="CLU_014251_1_1_1"/>
<evidence type="ECO:0000256" key="2">
    <source>
        <dbReference type="SAM" id="SignalP"/>
    </source>
</evidence>
<dbReference type="Gene3D" id="3.90.226.10">
    <property type="entry name" value="2-enoyl-CoA Hydratase, Chain A, domain 1"/>
    <property type="match status" value="1"/>
</dbReference>
<evidence type="ECO:0000259" key="3">
    <source>
        <dbReference type="Pfam" id="PF03572"/>
    </source>
</evidence>
<evidence type="ECO:0000256" key="1">
    <source>
        <dbReference type="SAM" id="MobiDB-lite"/>
    </source>
</evidence>
<feature type="chain" id="PRO_5004886530" evidence="2">
    <location>
        <begin position="22"/>
        <end position="773"/>
    </location>
</feature>
<keyword evidence="6" id="KW-1185">Reference proteome</keyword>
<keyword evidence="2" id="KW-0732">Signal</keyword>
<dbReference type="GO" id="GO:0008236">
    <property type="term" value="F:serine-type peptidase activity"/>
    <property type="evidence" value="ECO:0007669"/>
    <property type="project" value="InterPro"/>
</dbReference>
<feature type="domain" description="CPAF-like PDZ" evidence="4">
    <location>
        <begin position="173"/>
        <end position="301"/>
    </location>
</feature>
<feature type="domain" description="Tail specific protease" evidence="3">
    <location>
        <begin position="374"/>
        <end position="585"/>
    </location>
</feature>
<feature type="region of interest" description="Disordered" evidence="1">
    <location>
        <begin position="319"/>
        <end position="347"/>
    </location>
</feature>
<evidence type="ECO:0000259" key="4">
    <source>
        <dbReference type="Pfam" id="PF23658"/>
    </source>
</evidence>
<accession>W6Z6U8</accession>
<dbReference type="OrthoDB" id="27214at2759"/>
<dbReference type="EMBL" id="KI964034">
    <property type="protein sequence ID" value="EUC43269.1"/>
    <property type="molecule type" value="Genomic_DNA"/>
</dbReference>
<organism evidence="5 6">
    <name type="scientific">Bipolaris oryzae ATCC 44560</name>
    <dbReference type="NCBI Taxonomy" id="930090"/>
    <lineage>
        <taxon>Eukaryota</taxon>
        <taxon>Fungi</taxon>
        <taxon>Dikarya</taxon>
        <taxon>Ascomycota</taxon>
        <taxon>Pezizomycotina</taxon>
        <taxon>Dothideomycetes</taxon>
        <taxon>Pleosporomycetidae</taxon>
        <taxon>Pleosporales</taxon>
        <taxon>Pleosporineae</taxon>
        <taxon>Pleosporaceae</taxon>
        <taxon>Bipolaris</taxon>
    </lineage>
</organism>
<evidence type="ECO:0000313" key="6">
    <source>
        <dbReference type="Proteomes" id="UP000054032"/>
    </source>
</evidence>
<dbReference type="PANTHER" id="PTHR37049:SF4">
    <property type="entry name" value="RHODANESE DOMAIN-CONTAINING PROTEIN"/>
    <property type="match status" value="1"/>
</dbReference>
<dbReference type="InterPro" id="IPR056186">
    <property type="entry name" value="PDZ_CPAF-rel"/>
</dbReference>
<dbReference type="Pfam" id="PF23658">
    <property type="entry name" value="PDZ_CPAF_rel"/>
    <property type="match status" value="1"/>
</dbReference>
<dbReference type="Pfam" id="PF03572">
    <property type="entry name" value="Peptidase_S41"/>
    <property type="match status" value="1"/>
</dbReference>
<dbReference type="GO" id="GO:0006508">
    <property type="term" value="P:proteolysis"/>
    <property type="evidence" value="ECO:0007669"/>
    <property type="project" value="InterPro"/>
</dbReference>
<dbReference type="InterPro" id="IPR029045">
    <property type="entry name" value="ClpP/crotonase-like_dom_sf"/>
</dbReference>
<dbReference type="GeneID" id="19125231"/>
<feature type="signal peptide" evidence="2">
    <location>
        <begin position="1"/>
        <end position="21"/>
    </location>
</feature>
<evidence type="ECO:0000313" key="5">
    <source>
        <dbReference type="EMBL" id="EUC43269.1"/>
    </source>
</evidence>
<dbReference type="KEGG" id="bor:COCMIDRAFT_7254"/>
<name>W6Z6U8_COCMI</name>
<sequence>MIQYFLFNIVSCLLVASGLSASVPPASLDHPRLHKRASGPSACAQVAHLSDVWKADPANNDSYTPMPAKLAYDCLTSVPFNQSAALALVNNTKPMLSFQTTTFILKNPPWDWARKVRPGYDLFGELEKVRRKVASGAYANEHQFGMELFQVFQFAHDGHLQCYPDSIGTAFAFRRGAPRLVSVSANGYDLPRVYSFDDVTAESLGGKSFKASPITHIYGQDVQSLLENDSKWDYGTDLDATYNALFASVAGGMSPKGVGYQGNFHTCGDMDAVYPGPTTILRFANGTQRSFENKAYLTVPFDGISDGKTLYQTYYSTPKITSDDDPDSQTSSNSTSSNSTSTTTFPLPPGYPPPIFLESTQNYGGFYLDSFYSDVAVLTVPTFDYSSDTTIVTQDCLAKFVTEAKAAGKKKLIIDLQTNDGGSETLAYNLFKILFPRGRDHSAAMRFHATDASRLLTEKLSKLGDQYPLSYPSPLYENSTIPTNYLVAQEYNYNIMTNTQGQNFKSWKDYFGPRFHNGDQFSSLFRFNLSYSDWTNGMYGYGRYSSYTQQPFQAQDIIILTDGTCASSCSVFVDLMRTIKKVKTIAIGGRARYGPMQTIGGTRGPRVMSWTDLNLMMQLAIQNFSTPEESARSMKTQLATLMDPLASDRSVPGSISNINFADAIRDGDWSNTPLQFTYESVDCHMLFTKGMAVDITAIWKAVADSAWGWKNHCIDGNLQGWGRYWRRELYERELTQHEKELSKRTREWRENLKPEDFAIDTNRRIHQARPRPY</sequence>
<feature type="compositionally biased region" description="Low complexity" evidence="1">
    <location>
        <begin position="328"/>
        <end position="344"/>
    </location>
</feature>
<gene>
    <name evidence="5" type="ORF">COCMIDRAFT_7254</name>
</gene>
<dbReference type="AlphaFoldDB" id="W6Z6U8"/>
<dbReference type="SUPFAM" id="SSF52096">
    <property type="entry name" value="ClpP/crotonase"/>
    <property type="match status" value="1"/>
</dbReference>
<dbReference type="InterPro" id="IPR005151">
    <property type="entry name" value="Tail-specific_protease"/>
</dbReference>
<dbReference type="RefSeq" id="XP_007690185.1">
    <property type="nucleotide sequence ID" value="XM_007691995.1"/>
</dbReference>
<dbReference type="STRING" id="930090.W6Z6U8"/>
<protein>
    <submittedName>
        <fullName evidence="5">Uncharacterized protein</fullName>
    </submittedName>
</protein>
<dbReference type="InterPro" id="IPR052766">
    <property type="entry name" value="S41A_metabolite_peptidase"/>
</dbReference>
<reference evidence="5 6" key="1">
    <citation type="journal article" date="2013" name="PLoS Genet.">
        <title>Comparative genome structure, secondary metabolite, and effector coding capacity across Cochliobolus pathogens.</title>
        <authorList>
            <person name="Condon B.J."/>
            <person name="Leng Y."/>
            <person name="Wu D."/>
            <person name="Bushley K.E."/>
            <person name="Ohm R.A."/>
            <person name="Otillar R."/>
            <person name="Martin J."/>
            <person name="Schackwitz W."/>
            <person name="Grimwood J."/>
            <person name="MohdZainudin N."/>
            <person name="Xue C."/>
            <person name="Wang R."/>
            <person name="Manning V.A."/>
            <person name="Dhillon B."/>
            <person name="Tu Z.J."/>
            <person name="Steffenson B.J."/>
            <person name="Salamov A."/>
            <person name="Sun H."/>
            <person name="Lowry S."/>
            <person name="LaButti K."/>
            <person name="Han J."/>
            <person name="Copeland A."/>
            <person name="Lindquist E."/>
            <person name="Barry K."/>
            <person name="Schmutz J."/>
            <person name="Baker S.E."/>
            <person name="Ciuffetti L.M."/>
            <person name="Grigoriev I.V."/>
            <person name="Zhong S."/>
            <person name="Turgeon B.G."/>
        </authorList>
    </citation>
    <scope>NUCLEOTIDE SEQUENCE [LARGE SCALE GENOMIC DNA]</scope>
    <source>
        <strain evidence="5 6">ATCC 44560</strain>
    </source>
</reference>
<dbReference type="eggNOG" id="ENOG502S18W">
    <property type="taxonomic scope" value="Eukaryota"/>
</dbReference>
<dbReference type="PANTHER" id="PTHR37049">
    <property type="entry name" value="PEPTIDASE S41 FAMILY PROTEIN"/>
    <property type="match status" value="1"/>
</dbReference>
<dbReference type="Proteomes" id="UP000054032">
    <property type="component" value="Unassembled WGS sequence"/>
</dbReference>